<keyword evidence="4" id="KW-0804">Transcription</keyword>
<proteinExistence type="predicted"/>
<dbReference type="GO" id="GO:0005634">
    <property type="term" value="C:nucleus"/>
    <property type="evidence" value="ECO:0007669"/>
    <property type="project" value="UniProtKB-SubCell"/>
</dbReference>
<keyword evidence="7" id="KW-0732">Signal</keyword>
<accession>A0A8X9AAW7</accession>
<evidence type="ECO:0000256" key="3">
    <source>
        <dbReference type="ARBA" id="ARBA00023125"/>
    </source>
</evidence>
<evidence type="ECO:0000256" key="2">
    <source>
        <dbReference type="ARBA" id="ARBA00023015"/>
    </source>
</evidence>
<reference evidence="9" key="1">
    <citation type="submission" date="2018-01" db="EMBL/GenBank/DDBJ databases">
        <authorList>
            <person name="Mao J.F."/>
        </authorList>
    </citation>
    <scope>NUCLEOTIDE SEQUENCE</scope>
    <source>
        <strain evidence="9">Huo1</strain>
        <tissue evidence="9">Leaf</tissue>
    </source>
</reference>
<sequence>MIWLVLCFGLNFCLFSEVKFQQEITIGSGTMANGGLSNEALVLMILDIIRVHRLRITCCLLAYGLLGDGDEDLAGRRVRRRFSHTERIPTQTHALDESLLESIIRLKHEHDMAGTVVPKPFFDIAAADMANDLGVTMPWEALYDRLQFLESRYLSFKALVKEDGVRWDKTNNIVVATDDTWKTILKKNQLAGAYYRQAEPAYYQLYNMFGPNEEMQVQENEVIVISDTTVPLVATNPDGPEVVAETSDTVLSPVWPNELKSRRKLFDDDQSNGTRESSNGRQTMPPPQRPLKIQRRPPLPNAFPCGSSCASSSPCEHDEWDVDALDMQSHNLANRFVAELEQTLPANCRIENEFGCVASVVSETRGDLHQFAWGWFECARNNALRHGDLLIFKYEGNGLFTMRRYWAGARFPPLLHAEAMEFEPSDAENDGNSARARASTALTTGSYNYLY</sequence>
<feature type="domain" description="Myb/SANT-like" evidence="8">
    <location>
        <begin position="104"/>
        <end position="183"/>
    </location>
</feature>
<feature type="region of interest" description="Disordered" evidence="6">
    <location>
        <begin position="261"/>
        <end position="297"/>
    </location>
</feature>
<feature type="chain" id="PRO_5036496978" description="Myb/SANT-like domain-containing protein" evidence="7">
    <location>
        <begin position="16"/>
        <end position="451"/>
    </location>
</feature>
<dbReference type="GO" id="GO:0003677">
    <property type="term" value="F:DNA binding"/>
    <property type="evidence" value="ECO:0007669"/>
    <property type="project" value="UniProtKB-KW"/>
</dbReference>
<evidence type="ECO:0000256" key="5">
    <source>
        <dbReference type="ARBA" id="ARBA00023242"/>
    </source>
</evidence>
<dbReference type="Proteomes" id="UP000298416">
    <property type="component" value="Unassembled WGS sequence"/>
</dbReference>
<evidence type="ECO:0000256" key="4">
    <source>
        <dbReference type="ARBA" id="ARBA00023163"/>
    </source>
</evidence>
<dbReference type="EMBL" id="PNBA02000001">
    <property type="protein sequence ID" value="KAG6436202.1"/>
    <property type="molecule type" value="Genomic_DNA"/>
</dbReference>
<feature type="compositionally biased region" description="Polar residues" evidence="6">
    <location>
        <begin position="271"/>
        <end position="282"/>
    </location>
</feature>
<evidence type="ECO:0000313" key="10">
    <source>
        <dbReference type="Proteomes" id="UP000298416"/>
    </source>
</evidence>
<evidence type="ECO:0000313" key="9">
    <source>
        <dbReference type="EMBL" id="KAG6436202.1"/>
    </source>
</evidence>
<organism evidence="9">
    <name type="scientific">Salvia splendens</name>
    <name type="common">Scarlet sage</name>
    <dbReference type="NCBI Taxonomy" id="180675"/>
    <lineage>
        <taxon>Eukaryota</taxon>
        <taxon>Viridiplantae</taxon>
        <taxon>Streptophyta</taxon>
        <taxon>Embryophyta</taxon>
        <taxon>Tracheophyta</taxon>
        <taxon>Spermatophyta</taxon>
        <taxon>Magnoliopsida</taxon>
        <taxon>eudicotyledons</taxon>
        <taxon>Gunneridae</taxon>
        <taxon>Pentapetalae</taxon>
        <taxon>asterids</taxon>
        <taxon>lamiids</taxon>
        <taxon>Lamiales</taxon>
        <taxon>Lamiaceae</taxon>
        <taxon>Nepetoideae</taxon>
        <taxon>Mentheae</taxon>
        <taxon>Salviinae</taxon>
        <taxon>Salvia</taxon>
        <taxon>Salvia subgen. Calosphace</taxon>
        <taxon>core Calosphace</taxon>
    </lineage>
</organism>
<keyword evidence="10" id="KW-1185">Reference proteome</keyword>
<name>A0A8X9AAW7_SALSN</name>
<evidence type="ECO:0000259" key="8">
    <source>
        <dbReference type="Pfam" id="PF12776"/>
    </source>
</evidence>
<dbReference type="AlphaFoldDB" id="A0A8X9AAW7"/>
<evidence type="ECO:0000256" key="6">
    <source>
        <dbReference type="SAM" id="MobiDB-lite"/>
    </source>
</evidence>
<dbReference type="Gene3D" id="2.40.330.10">
    <property type="entry name" value="DNA-binding pseudobarrel domain"/>
    <property type="match status" value="1"/>
</dbReference>
<dbReference type="SUPFAM" id="SSF101936">
    <property type="entry name" value="DNA-binding pseudobarrel domain"/>
    <property type="match status" value="1"/>
</dbReference>
<keyword evidence="5" id="KW-0539">Nucleus</keyword>
<dbReference type="InterPro" id="IPR024752">
    <property type="entry name" value="Myb/SANT-like_dom"/>
</dbReference>
<comment type="subcellular location">
    <subcellularLocation>
        <location evidence="1">Nucleus</location>
    </subcellularLocation>
</comment>
<keyword evidence="2" id="KW-0805">Transcription regulation</keyword>
<evidence type="ECO:0000256" key="7">
    <source>
        <dbReference type="SAM" id="SignalP"/>
    </source>
</evidence>
<keyword evidence="3" id="KW-0238">DNA-binding</keyword>
<protein>
    <recommendedName>
        <fullName evidence="8">Myb/SANT-like domain-containing protein</fullName>
    </recommendedName>
</protein>
<reference evidence="9" key="2">
    <citation type="submission" date="2020-08" db="EMBL/GenBank/DDBJ databases">
        <title>Plant Genome Project.</title>
        <authorList>
            <person name="Zhang R.-G."/>
        </authorList>
    </citation>
    <scope>NUCLEOTIDE SEQUENCE</scope>
    <source>
        <strain evidence="9">Huo1</strain>
        <tissue evidence="9">Leaf</tissue>
    </source>
</reference>
<feature type="signal peptide" evidence="7">
    <location>
        <begin position="1"/>
        <end position="15"/>
    </location>
</feature>
<comment type="caution">
    <text evidence="9">The sequence shown here is derived from an EMBL/GenBank/DDBJ whole genome shotgun (WGS) entry which is preliminary data.</text>
</comment>
<gene>
    <name evidence="9" type="ORF">SASPL_101087</name>
</gene>
<dbReference type="InterPro" id="IPR015300">
    <property type="entry name" value="DNA-bd_pseudobarrel_sf"/>
</dbReference>
<dbReference type="Pfam" id="PF12776">
    <property type="entry name" value="Myb_DNA-bind_3"/>
    <property type="match status" value="1"/>
</dbReference>
<evidence type="ECO:0000256" key="1">
    <source>
        <dbReference type="ARBA" id="ARBA00004123"/>
    </source>
</evidence>